<sequence length="78" mass="9007">MSQLPLLNGPSKASYRLARCLLHFHFCRITNVFYLIFRLCLHQALFSSLVPNFVREGEYITEITPAEGCTILKLDEFV</sequence>
<evidence type="ECO:0000313" key="2">
    <source>
        <dbReference type="Proteomes" id="UP001153712"/>
    </source>
</evidence>
<keyword evidence="2" id="KW-1185">Reference proteome</keyword>
<accession>A0A9N9TXC6</accession>
<dbReference type="AlphaFoldDB" id="A0A9N9TXC6"/>
<evidence type="ECO:0000313" key="1">
    <source>
        <dbReference type="EMBL" id="CAG9862344.1"/>
    </source>
</evidence>
<gene>
    <name evidence="1" type="ORF">PHYEVI_LOCUS8659</name>
</gene>
<name>A0A9N9TXC6_PHYSR</name>
<organism evidence="1 2">
    <name type="scientific">Phyllotreta striolata</name>
    <name type="common">Striped flea beetle</name>
    <name type="synonym">Crioceris striolata</name>
    <dbReference type="NCBI Taxonomy" id="444603"/>
    <lineage>
        <taxon>Eukaryota</taxon>
        <taxon>Metazoa</taxon>
        <taxon>Ecdysozoa</taxon>
        <taxon>Arthropoda</taxon>
        <taxon>Hexapoda</taxon>
        <taxon>Insecta</taxon>
        <taxon>Pterygota</taxon>
        <taxon>Neoptera</taxon>
        <taxon>Endopterygota</taxon>
        <taxon>Coleoptera</taxon>
        <taxon>Polyphaga</taxon>
        <taxon>Cucujiformia</taxon>
        <taxon>Chrysomeloidea</taxon>
        <taxon>Chrysomelidae</taxon>
        <taxon>Galerucinae</taxon>
        <taxon>Alticini</taxon>
        <taxon>Phyllotreta</taxon>
    </lineage>
</organism>
<proteinExistence type="predicted"/>
<dbReference type="Proteomes" id="UP001153712">
    <property type="component" value="Chromosome 5"/>
</dbReference>
<protein>
    <submittedName>
        <fullName evidence="1">Uncharacterized protein</fullName>
    </submittedName>
</protein>
<dbReference type="EMBL" id="OU900098">
    <property type="protein sequence ID" value="CAG9862344.1"/>
    <property type="molecule type" value="Genomic_DNA"/>
</dbReference>
<reference evidence="1" key="1">
    <citation type="submission" date="2022-01" db="EMBL/GenBank/DDBJ databases">
        <authorList>
            <person name="King R."/>
        </authorList>
    </citation>
    <scope>NUCLEOTIDE SEQUENCE</scope>
</reference>